<evidence type="ECO:0000313" key="4">
    <source>
        <dbReference type="WormBase" id="CBG15116"/>
    </source>
</evidence>
<protein>
    <submittedName>
        <fullName evidence="2">Protein CBG15116</fullName>
    </submittedName>
</protein>
<dbReference type="EMBL" id="HE601055">
    <property type="protein sequence ID" value="CAP33624.2"/>
    <property type="molecule type" value="Genomic_DNA"/>
</dbReference>
<gene>
    <name evidence="2 4" type="ORF">CBG15116</name>
    <name evidence="2" type="ORF">CBG_15116</name>
</gene>
<organism evidence="2 3">
    <name type="scientific">Caenorhabditis briggsae</name>
    <dbReference type="NCBI Taxonomy" id="6238"/>
    <lineage>
        <taxon>Eukaryota</taxon>
        <taxon>Metazoa</taxon>
        <taxon>Ecdysozoa</taxon>
        <taxon>Nematoda</taxon>
        <taxon>Chromadorea</taxon>
        <taxon>Rhabditida</taxon>
        <taxon>Rhabditina</taxon>
        <taxon>Rhabditomorpha</taxon>
        <taxon>Rhabditoidea</taxon>
        <taxon>Rhabditidae</taxon>
        <taxon>Peloderinae</taxon>
        <taxon>Caenorhabditis</taxon>
    </lineage>
</organism>
<sequence length="146" mass="16838">MCREHFENWKDWIRDQVEAVVAGDGEDQDEVEDRKVERIHILLNYVNRKSVGNTTLKLKSVANDMQDIVNAQAEWQSSPPTSPEDLGIRLATFEAKEDEEEVPAQNGTTSSGTVDKRSQNAEVMQIEHFNRLILLEEREEQLSRRE</sequence>
<reference evidence="2 3" key="1">
    <citation type="journal article" date="2003" name="PLoS Biol.">
        <title>The genome sequence of Caenorhabditis briggsae: a platform for comparative genomics.</title>
        <authorList>
            <person name="Stein L.D."/>
            <person name="Bao Z."/>
            <person name="Blasiar D."/>
            <person name="Blumenthal T."/>
            <person name="Brent M.R."/>
            <person name="Chen N."/>
            <person name="Chinwalla A."/>
            <person name="Clarke L."/>
            <person name="Clee C."/>
            <person name="Coghlan A."/>
            <person name="Coulson A."/>
            <person name="D'Eustachio P."/>
            <person name="Fitch D.H."/>
            <person name="Fulton L.A."/>
            <person name="Fulton R.E."/>
            <person name="Griffiths-Jones S."/>
            <person name="Harris T.W."/>
            <person name="Hillier L.W."/>
            <person name="Kamath R."/>
            <person name="Kuwabara P.E."/>
            <person name="Mardis E.R."/>
            <person name="Marra M.A."/>
            <person name="Miner T.L."/>
            <person name="Minx P."/>
            <person name="Mullikin J.C."/>
            <person name="Plumb R.W."/>
            <person name="Rogers J."/>
            <person name="Schein J.E."/>
            <person name="Sohrmann M."/>
            <person name="Spieth J."/>
            <person name="Stajich J.E."/>
            <person name="Wei C."/>
            <person name="Willey D."/>
            <person name="Wilson R.K."/>
            <person name="Durbin R."/>
            <person name="Waterston R.H."/>
        </authorList>
    </citation>
    <scope>NUCLEOTIDE SEQUENCE [LARGE SCALE GENOMIC DNA]</scope>
    <source>
        <strain evidence="2 3">AF16</strain>
    </source>
</reference>
<dbReference type="RefSeq" id="XP_002642850.2">
    <property type="nucleotide sequence ID" value="XM_002642804.2"/>
</dbReference>
<dbReference type="InParanoid" id="A8XLF9"/>
<feature type="region of interest" description="Disordered" evidence="1">
    <location>
        <begin position="94"/>
        <end position="120"/>
    </location>
</feature>
<keyword evidence="3" id="KW-1185">Reference proteome</keyword>
<dbReference type="GeneID" id="8584843"/>
<proteinExistence type="predicted"/>
<accession>A8XLF9</accession>
<name>A8XLF9_CAEBR</name>
<reference evidence="2 3" key="2">
    <citation type="journal article" date="2011" name="PLoS Genet.">
        <title>Caenorhabditis briggsae recombinant inbred line genotypes reveal inter-strain incompatibility and the evolution of recombination.</title>
        <authorList>
            <person name="Ross J.A."/>
            <person name="Koboldt D.C."/>
            <person name="Staisch J.E."/>
            <person name="Chamberlin H.M."/>
            <person name="Gupta B.P."/>
            <person name="Miller R.D."/>
            <person name="Baird S.E."/>
            <person name="Haag E.S."/>
        </authorList>
    </citation>
    <scope>NUCLEOTIDE SEQUENCE [LARGE SCALE GENOMIC DNA]</scope>
    <source>
        <strain evidence="2 3">AF16</strain>
    </source>
</reference>
<dbReference type="AlphaFoldDB" id="A8XLF9"/>
<dbReference type="WormBase" id="CBG15116">
    <property type="protein sequence ID" value="CBP34412"/>
    <property type="gene ID" value="WBGene00035448"/>
</dbReference>
<evidence type="ECO:0000256" key="1">
    <source>
        <dbReference type="SAM" id="MobiDB-lite"/>
    </source>
</evidence>
<evidence type="ECO:0000313" key="3">
    <source>
        <dbReference type="Proteomes" id="UP000008549"/>
    </source>
</evidence>
<dbReference type="HOGENOM" id="CLU_1779115_0_0_1"/>
<evidence type="ECO:0000313" key="2">
    <source>
        <dbReference type="EMBL" id="CAP33624.2"/>
    </source>
</evidence>
<dbReference type="KEGG" id="cbr:CBG_15116"/>
<dbReference type="Proteomes" id="UP000008549">
    <property type="component" value="Unassembled WGS sequence"/>
</dbReference>
<dbReference type="CTD" id="8584843"/>